<protein>
    <submittedName>
        <fullName evidence="3">Uncharacterized protein</fullName>
    </submittedName>
</protein>
<feature type="region of interest" description="Disordered" evidence="1">
    <location>
        <begin position="54"/>
        <end position="112"/>
    </location>
</feature>
<gene>
    <name evidence="3" type="ORF">GCM10009665_37630</name>
</gene>
<evidence type="ECO:0000256" key="2">
    <source>
        <dbReference type="SAM" id="Phobius"/>
    </source>
</evidence>
<keyword evidence="2" id="KW-1133">Transmembrane helix</keyword>
<keyword evidence="2" id="KW-0812">Transmembrane</keyword>
<keyword evidence="2" id="KW-0472">Membrane</keyword>
<organism evidence="3 4">
    <name type="scientific">Kitasatospora nipponensis</name>
    <dbReference type="NCBI Taxonomy" id="258049"/>
    <lineage>
        <taxon>Bacteria</taxon>
        <taxon>Bacillati</taxon>
        <taxon>Actinomycetota</taxon>
        <taxon>Actinomycetes</taxon>
        <taxon>Kitasatosporales</taxon>
        <taxon>Streptomycetaceae</taxon>
        <taxon>Kitasatospora</taxon>
    </lineage>
</organism>
<evidence type="ECO:0000313" key="4">
    <source>
        <dbReference type="Proteomes" id="UP001500037"/>
    </source>
</evidence>
<comment type="caution">
    <text evidence="3">The sequence shown here is derived from an EMBL/GenBank/DDBJ whole genome shotgun (WGS) entry which is preliminary data.</text>
</comment>
<sequence>MLRGLAQPVRVHLMSTPMVIAADGGRALAVLGAPALAIVAVLIGAVVWGSRRVRRRRSPVPTAQALGSRAGDAVSPERDSWQTPGPGPDPAARPGGPGRHRARRQDTPGPPQ</sequence>
<accession>A0ABN1WB28</accession>
<evidence type="ECO:0000256" key="1">
    <source>
        <dbReference type="SAM" id="MobiDB-lite"/>
    </source>
</evidence>
<dbReference type="EMBL" id="BAAALF010000063">
    <property type="protein sequence ID" value="GAA1243266.1"/>
    <property type="molecule type" value="Genomic_DNA"/>
</dbReference>
<keyword evidence="4" id="KW-1185">Reference proteome</keyword>
<reference evidence="3 4" key="1">
    <citation type="journal article" date="2019" name="Int. J. Syst. Evol. Microbiol.">
        <title>The Global Catalogue of Microorganisms (GCM) 10K type strain sequencing project: providing services to taxonomists for standard genome sequencing and annotation.</title>
        <authorList>
            <consortium name="The Broad Institute Genomics Platform"/>
            <consortium name="The Broad Institute Genome Sequencing Center for Infectious Disease"/>
            <person name="Wu L."/>
            <person name="Ma J."/>
        </authorList>
    </citation>
    <scope>NUCLEOTIDE SEQUENCE [LARGE SCALE GENOMIC DNA]</scope>
    <source>
        <strain evidence="3 4">JCM 13004</strain>
    </source>
</reference>
<dbReference type="Proteomes" id="UP001500037">
    <property type="component" value="Unassembled WGS sequence"/>
</dbReference>
<evidence type="ECO:0000313" key="3">
    <source>
        <dbReference type="EMBL" id="GAA1243266.1"/>
    </source>
</evidence>
<proteinExistence type="predicted"/>
<name>A0ABN1WB28_9ACTN</name>
<feature type="transmembrane region" description="Helical" evidence="2">
    <location>
        <begin position="27"/>
        <end position="48"/>
    </location>
</feature>